<dbReference type="GO" id="GO:0008783">
    <property type="term" value="F:agmatinase activity"/>
    <property type="evidence" value="ECO:0007669"/>
    <property type="project" value="TreeGrafter"/>
</dbReference>
<gene>
    <name evidence="4" type="ORF">G3O08_05760</name>
</gene>
<dbReference type="EMBL" id="JAAGVY010000007">
    <property type="protein sequence ID" value="NEN23005.1"/>
    <property type="molecule type" value="Genomic_DNA"/>
</dbReference>
<proteinExistence type="inferred from homology"/>
<dbReference type="CDD" id="cd09988">
    <property type="entry name" value="Formimidoylglutamase"/>
    <property type="match status" value="1"/>
</dbReference>
<dbReference type="Gene3D" id="3.40.800.10">
    <property type="entry name" value="Ureohydrolase domain"/>
    <property type="match status" value="1"/>
</dbReference>
<dbReference type="AlphaFoldDB" id="A0A7K3WQG9"/>
<accession>A0A7K3WQG9</accession>
<evidence type="ECO:0000313" key="4">
    <source>
        <dbReference type="EMBL" id="NEN23005.1"/>
    </source>
</evidence>
<evidence type="ECO:0000256" key="1">
    <source>
        <dbReference type="ARBA" id="ARBA00022723"/>
    </source>
</evidence>
<dbReference type="GO" id="GO:0033389">
    <property type="term" value="P:putrescine biosynthetic process from arginine, via agmatine"/>
    <property type="evidence" value="ECO:0007669"/>
    <property type="project" value="TreeGrafter"/>
</dbReference>
<comment type="similarity">
    <text evidence="3">Belongs to the arginase family.</text>
</comment>
<protein>
    <submittedName>
        <fullName evidence="4">Formimidoylglutamase</fullName>
    </submittedName>
</protein>
<keyword evidence="1" id="KW-0479">Metal-binding</keyword>
<evidence type="ECO:0000313" key="5">
    <source>
        <dbReference type="Proteomes" id="UP000486602"/>
    </source>
</evidence>
<dbReference type="InterPro" id="IPR006035">
    <property type="entry name" value="Ureohydrolase"/>
</dbReference>
<sequence length="389" mass="43596">MNWTDDFAYLLQPVGMQPGAEGSSPQLLANYIDAHRENHFPDLDGIDLVILGVNESRRSDSVTIQRGADAIREKLYALYQHGPDIKIADVGNIDAGETPHDTDHAVKTVVKNLVDRNIAVIILGGSQELTFSNYAAYEVLESTVNLAVIDSSIDLGEFREELSPSNYLSKIVLHDPSYLFNLSVLGYQTYLSEPESINLIEKLFFDAHRLGTLAGDLKTTEPLLRNADIVSFDINSIQNSSAPGTGQPNGFSGEQACQMARYAGISDKTTSIGFYNYDVAKDTLGQTAMLIAQMVWCAIDGFCYRQREFPLFSKKNFLEYKVHLPDGKDEMIFYKSKRTDKWWMNVPYAGGDQGRLSRHHLVPCSYSDYEQAGRGDVPDMWWRTYQKLG</sequence>
<organism evidence="4 5">
    <name type="scientific">Cryomorpha ignava</name>
    <dbReference type="NCBI Taxonomy" id="101383"/>
    <lineage>
        <taxon>Bacteria</taxon>
        <taxon>Pseudomonadati</taxon>
        <taxon>Bacteroidota</taxon>
        <taxon>Flavobacteriia</taxon>
        <taxon>Flavobacteriales</taxon>
        <taxon>Cryomorphaceae</taxon>
        <taxon>Cryomorpha</taxon>
    </lineage>
</organism>
<dbReference type="GO" id="GO:0046872">
    <property type="term" value="F:metal ion binding"/>
    <property type="evidence" value="ECO:0007669"/>
    <property type="project" value="UniProtKB-KW"/>
</dbReference>
<dbReference type="InterPro" id="IPR023696">
    <property type="entry name" value="Ureohydrolase_dom_sf"/>
</dbReference>
<dbReference type="PROSITE" id="PS51409">
    <property type="entry name" value="ARGINASE_2"/>
    <property type="match status" value="1"/>
</dbReference>
<comment type="caution">
    <text evidence="4">The sequence shown here is derived from an EMBL/GenBank/DDBJ whole genome shotgun (WGS) entry which is preliminary data.</text>
</comment>
<keyword evidence="2" id="KW-0378">Hydrolase</keyword>
<evidence type="ECO:0000256" key="2">
    <source>
        <dbReference type="ARBA" id="ARBA00022801"/>
    </source>
</evidence>
<reference evidence="4 5" key="1">
    <citation type="submission" date="2020-02" db="EMBL/GenBank/DDBJ databases">
        <title>Out from the shadows clarifying the taxonomy of the family Cryomorphaceae and related taxa by utilizing the GTDB taxonomic framework.</title>
        <authorList>
            <person name="Bowman J.P."/>
        </authorList>
    </citation>
    <scope>NUCLEOTIDE SEQUENCE [LARGE SCALE GENOMIC DNA]</scope>
    <source>
        <strain evidence="4 5">QSSC 1-22</strain>
    </source>
</reference>
<dbReference type="SUPFAM" id="SSF52768">
    <property type="entry name" value="Arginase/deacetylase"/>
    <property type="match status" value="1"/>
</dbReference>
<dbReference type="Proteomes" id="UP000486602">
    <property type="component" value="Unassembled WGS sequence"/>
</dbReference>
<dbReference type="PANTHER" id="PTHR11358:SF26">
    <property type="entry name" value="GUANIDINO ACID HYDROLASE, MITOCHONDRIAL"/>
    <property type="match status" value="1"/>
</dbReference>
<dbReference type="Pfam" id="PF00491">
    <property type="entry name" value="Arginase"/>
    <property type="match status" value="1"/>
</dbReference>
<keyword evidence="5" id="KW-1185">Reference proteome</keyword>
<evidence type="ECO:0000256" key="3">
    <source>
        <dbReference type="PROSITE-ProRule" id="PRU00742"/>
    </source>
</evidence>
<name>A0A7K3WQG9_9FLAO</name>
<dbReference type="PANTHER" id="PTHR11358">
    <property type="entry name" value="ARGINASE/AGMATINASE"/>
    <property type="match status" value="1"/>
</dbReference>
<dbReference type="RefSeq" id="WP_163283790.1">
    <property type="nucleotide sequence ID" value="NZ_JAAGVY010000007.1"/>
</dbReference>